<protein>
    <submittedName>
        <fullName evidence="1">Uncharacterized protein</fullName>
    </submittedName>
</protein>
<sequence>MVGGANTKMVGAGWDSYEGGGLISVYQEMT</sequence>
<evidence type="ECO:0000313" key="1">
    <source>
        <dbReference type="EMBL" id="KUM45818.1"/>
    </source>
</evidence>
<accession>A0A124GMJ2</accession>
<proteinExistence type="predicted"/>
<gene>
    <name evidence="1" type="ORF">ABT39_MTgene2172</name>
</gene>
<comment type="caution">
    <text evidence="1">The sequence shown here is derived from an EMBL/GenBank/DDBJ whole genome shotgun (WGS) entry which is preliminary data.</text>
</comment>
<organism evidence="1">
    <name type="scientific">Picea glauca</name>
    <name type="common">White spruce</name>
    <name type="synonym">Pinus glauca</name>
    <dbReference type="NCBI Taxonomy" id="3330"/>
    <lineage>
        <taxon>Eukaryota</taxon>
        <taxon>Viridiplantae</taxon>
        <taxon>Streptophyta</taxon>
        <taxon>Embryophyta</taxon>
        <taxon>Tracheophyta</taxon>
        <taxon>Spermatophyta</taxon>
        <taxon>Pinopsida</taxon>
        <taxon>Pinidae</taxon>
        <taxon>Conifers I</taxon>
        <taxon>Pinales</taxon>
        <taxon>Pinaceae</taxon>
        <taxon>Picea</taxon>
    </lineage>
</organism>
<reference evidence="1" key="1">
    <citation type="journal article" date="2015" name="Genome Biol. Evol.">
        <title>Organellar Genomes of White Spruce (Picea glauca): Assembly and Annotation.</title>
        <authorList>
            <person name="Jackman S.D."/>
            <person name="Warren R.L."/>
            <person name="Gibb E.A."/>
            <person name="Vandervalk B.P."/>
            <person name="Mohamadi H."/>
            <person name="Chu J."/>
            <person name="Raymond A."/>
            <person name="Pleasance S."/>
            <person name="Coope R."/>
            <person name="Wildung M.R."/>
            <person name="Ritland C.E."/>
            <person name="Bousquet J."/>
            <person name="Jones S.J."/>
            <person name="Bohlmann J."/>
            <person name="Birol I."/>
        </authorList>
    </citation>
    <scope>NUCLEOTIDE SEQUENCE [LARGE SCALE GENOMIC DNA]</scope>
    <source>
        <tissue evidence="1">Flushing bud</tissue>
    </source>
</reference>
<keyword evidence="1" id="KW-0496">Mitochondrion</keyword>
<name>A0A124GMJ2_PICGL</name>
<dbReference type="AlphaFoldDB" id="A0A124GMJ2"/>
<dbReference type="EMBL" id="LKAM01000015">
    <property type="protein sequence ID" value="KUM45818.1"/>
    <property type="molecule type" value="Genomic_DNA"/>
</dbReference>
<geneLocation type="mitochondrion" evidence="1"/>